<evidence type="ECO:0000313" key="13">
    <source>
        <dbReference type="Ensembl" id="ENSCSRP00000025907.1"/>
    </source>
</evidence>
<organism evidence="13 14">
    <name type="scientific">Chelydra serpentina</name>
    <name type="common">Snapping turtle</name>
    <name type="synonym">Testudo serpentina</name>
    <dbReference type="NCBI Taxonomy" id="8475"/>
    <lineage>
        <taxon>Eukaryota</taxon>
        <taxon>Metazoa</taxon>
        <taxon>Chordata</taxon>
        <taxon>Craniata</taxon>
        <taxon>Vertebrata</taxon>
        <taxon>Euteleostomi</taxon>
        <taxon>Archelosauria</taxon>
        <taxon>Testudinata</taxon>
        <taxon>Testudines</taxon>
        <taxon>Cryptodira</taxon>
        <taxon>Durocryptodira</taxon>
        <taxon>Americhelydia</taxon>
        <taxon>Chelydroidea</taxon>
        <taxon>Chelydridae</taxon>
        <taxon>Chelydra</taxon>
    </lineage>
</organism>
<sequence>VQRRVSPAARCCPVYDAGSLSSLDGLTVSQEPGSLNATAGENVTLSCTFQNTNGSRANVLWFRGSGEDVVLDSNHPFYRGRLYVSRLDEHRQGKATLTLSKLDKRDSGLYHCCIEIQNEMTGMGGGTDLRVINQTPTAPQTRSHRPRERPEQPPDPHTTTTLSAAPVTWDSLPLVPCMNGGCWPLAQTPGGQLAVTRCTNLTGPASVASIWEQLHRHHWGHSRFIEIRIGTDSIGFSELTLDSHQNH</sequence>
<evidence type="ECO:0000259" key="12">
    <source>
        <dbReference type="PROSITE" id="PS50835"/>
    </source>
</evidence>
<evidence type="ECO:0000256" key="4">
    <source>
        <dbReference type="ARBA" id="ARBA00022859"/>
    </source>
</evidence>
<dbReference type="GO" id="GO:0009986">
    <property type="term" value="C:cell surface"/>
    <property type="evidence" value="ECO:0007669"/>
    <property type="project" value="TreeGrafter"/>
</dbReference>
<dbReference type="GO" id="GO:0002250">
    <property type="term" value="P:adaptive immune response"/>
    <property type="evidence" value="ECO:0007669"/>
    <property type="project" value="UniProtKB-KW"/>
</dbReference>
<keyword evidence="6" id="KW-1064">Adaptive immunity</keyword>
<dbReference type="InterPro" id="IPR013783">
    <property type="entry name" value="Ig-like_fold"/>
</dbReference>
<dbReference type="PROSITE" id="PS50835">
    <property type="entry name" value="IG_LIKE"/>
    <property type="match status" value="1"/>
</dbReference>
<dbReference type="SMART" id="SM00409">
    <property type="entry name" value="IG"/>
    <property type="match status" value="1"/>
</dbReference>
<dbReference type="Gene3D" id="2.60.40.10">
    <property type="entry name" value="Immunoglobulins"/>
    <property type="match status" value="1"/>
</dbReference>
<evidence type="ECO:0000256" key="1">
    <source>
        <dbReference type="ARBA" id="ARBA00004479"/>
    </source>
</evidence>
<dbReference type="GO" id="GO:0042288">
    <property type="term" value="F:MHC class I protein binding"/>
    <property type="evidence" value="ECO:0007669"/>
    <property type="project" value="InterPro"/>
</dbReference>
<dbReference type="GO" id="GO:0016020">
    <property type="term" value="C:membrane"/>
    <property type="evidence" value="ECO:0007669"/>
    <property type="project" value="UniProtKB-SubCell"/>
</dbReference>
<dbReference type="Proteomes" id="UP000694403">
    <property type="component" value="Unplaced"/>
</dbReference>
<evidence type="ECO:0000256" key="11">
    <source>
        <dbReference type="SAM" id="MobiDB-lite"/>
    </source>
</evidence>
<reference evidence="13" key="2">
    <citation type="submission" date="2025-09" db="UniProtKB">
        <authorList>
            <consortium name="Ensembl"/>
        </authorList>
    </citation>
    <scope>IDENTIFICATION</scope>
</reference>
<evidence type="ECO:0000256" key="2">
    <source>
        <dbReference type="ARBA" id="ARBA00022692"/>
    </source>
</evidence>
<keyword evidence="10" id="KW-0393">Immunoglobulin domain</keyword>
<dbReference type="InterPro" id="IPR013106">
    <property type="entry name" value="Ig_V-set"/>
</dbReference>
<dbReference type="CDD" id="cd00099">
    <property type="entry name" value="IgV"/>
    <property type="match status" value="1"/>
</dbReference>
<accession>A0A8C3TBF4</accession>
<keyword evidence="14" id="KW-1185">Reference proteome</keyword>
<dbReference type="InterPro" id="IPR007110">
    <property type="entry name" value="Ig-like_dom"/>
</dbReference>
<dbReference type="InterPro" id="IPR042414">
    <property type="entry name" value="CD8B"/>
</dbReference>
<reference evidence="13" key="1">
    <citation type="submission" date="2025-08" db="UniProtKB">
        <authorList>
            <consortium name="Ensembl"/>
        </authorList>
    </citation>
    <scope>IDENTIFICATION</scope>
</reference>
<evidence type="ECO:0000313" key="14">
    <source>
        <dbReference type="Proteomes" id="UP000694403"/>
    </source>
</evidence>
<keyword evidence="3" id="KW-0732">Signal</keyword>
<feature type="region of interest" description="Disordered" evidence="11">
    <location>
        <begin position="125"/>
        <end position="163"/>
    </location>
</feature>
<dbReference type="PANTHER" id="PTHR11292">
    <property type="entry name" value="T-CELL SURFACE GLYCOPROTEIN CD8 BETA CHAIN"/>
    <property type="match status" value="1"/>
</dbReference>
<keyword evidence="7" id="KW-0472">Membrane</keyword>
<keyword evidence="4" id="KW-0391">Immunity</keyword>
<dbReference type="Ensembl" id="ENSCSRT00000026992.1">
    <property type="protein sequence ID" value="ENSCSRP00000025907.1"/>
    <property type="gene ID" value="ENSCSRG00000019306.1"/>
</dbReference>
<keyword evidence="8" id="KW-1015">Disulfide bond</keyword>
<protein>
    <recommendedName>
        <fullName evidence="12">Ig-like domain-containing protein</fullName>
    </recommendedName>
</protein>
<keyword evidence="9" id="KW-0325">Glycoprotein</keyword>
<feature type="compositionally biased region" description="Polar residues" evidence="11">
    <location>
        <begin position="132"/>
        <end position="141"/>
    </location>
</feature>
<proteinExistence type="predicted"/>
<evidence type="ECO:0000256" key="5">
    <source>
        <dbReference type="ARBA" id="ARBA00022989"/>
    </source>
</evidence>
<dbReference type="InterPro" id="IPR036179">
    <property type="entry name" value="Ig-like_dom_sf"/>
</dbReference>
<evidence type="ECO:0000256" key="10">
    <source>
        <dbReference type="ARBA" id="ARBA00023319"/>
    </source>
</evidence>
<dbReference type="AlphaFoldDB" id="A0A8C3TBF4"/>
<evidence type="ECO:0000256" key="6">
    <source>
        <dbReference type="ARBA" id="ARBA00023130"/>
    </source>
</evidence>
<feature type="domain" description="Ig-like" evidence="12">
    <location>
        <begin position="26"/>
        <end position="112"/>
    </location>
</feature>
<evidence type="ECO:0000256" key="9">
    <source>
        <dbReference type="ARBA" id="ARBA00023180"/>
    </source>
</evidence>
<dbReference type="SUPFAM" id="SSF48726">
    <property type="entry name" value="Immunoglobulin"/>
    <property type="match status" value="1"/>
</dbReference>
<evidence type="ECO:0000256" key="8">
    <source>
        <dbReference type="ARBA" id="ARBA00023157"/>
    </source>
</evidence>
<dbReference type="InterPro" id="IPR003599">
    <property type="entry name" value="Ig_sub"/>
</dbReference>
<keyword evidence="5" id="KW-1133">Transmembrane helix</keyword>
<dbReference type="Pfam" id="PF07686">
    <property type="entry name" value="V-set"/>
    <property type="match status" value="1"/>
</dbReference>
<dbReference type="GO" id="GO:0050776">
    <property type="term" value="P:regulation of immune response"/>
    <property type="evidence" value="ECO:0007669"/>
    <property type="project" value="InterPro"/>
</dbReference>
<keyword evidence="2" id="KW-0812">Transmembrane</keyword>
<comment type="subcellular location">
    <subcellularLocation>
        <location evidence="1">Membrane</location>
        <topology evidence="1">Single-pass type I membrane protein</topology>
    </subcellularLocation>
</comment>
<evidence type="ECO:0000256" key="3">
    <source>
        <dbReference type="ARBA" id="ARBA00022729"/>
    </source>
</evidence>
<evidence type="ECO:0000256" key="7">
    <source>
        <dbReference type="ARBA" id="ARBA00023136"/>
    </source>
</evidence>
<dbReference type="PANTHER" id="PTHR11292:SF7">
    <property type="entry name" value="T-CELL SURFACE GLYCOPROTEIN CD8 BETA CHAIN-RELATED"/>
    <property type="match status" value="1"/>
</dbReference>
<name>A0A8C3TBF4_CHESE</name>
<dbReference type="GO" id="GO:0015026">
    <property type="term" value="F:coreceptor activity"/>
    <property type="evidence" value="ECO:0007669"/>
    <property type="project" value="InterPro"/>
</dbReference>